<reference evidence="4" key="1">
    <citation type="submission" date="2016-10" db="EMBL/GenBank/DDBJ databases">
        <authorList>
            <person name="Varghese N."/>
            <person name="Submissions S."/>
        </authorList>
    </citation>
    <scope>NUCLEOTIDE SEQUENCE [LARGE SCALE GENOMIC DNA]</scope>
    <source>
        <strain evidence="4">DSM 1565</strain>
    </source>
</reference>
<accession>A0A1I7N098</accession>
<dbReference type="OrthoDB" id="5738271at2"/>
<dbReference type="PANTHER" id="PTHR35024:SF4">
    <property type="entry name" value="POLYMER-FORMING CYTOSKELETAL PROTEIN"/>
    <property type="match status" value="1"/>
</dbReference>
<evidence type="ECO:0000313" key="4">
    <source>
        <dbReference type="Proteomes" id="UP000199423"/>
    </source>
</evidence>
<dbReference type="EMBL" id="FPCH01000001">
    <property type="protein sequence ID" value="SFV27996.1"/>
    <property type="molecule type" value="Genomic_DNA"/>
</dbReference>
<protein>
    <submittedName>
        <fullName evidence="3">Polymer-forming protein</fullName>
    </submittedName>
</protein>
<dbReference type="AlphaFoldDB" id="A0A1I7N098"/>
<comment type="similarity">
    <text evidence="1">Belongs to the bactofilin family.</text>
</comment>
<evidence type="ECO:0000313" key="3">
    <source>
        <dbReference type="EMBL" id="SFV27996.1"/>
    </source>
</evidence>
<dbReference type="Pfam" id="PF04519">
    <property type="entry name" value="Bactofilin"/>
    <property type="match status" value="1"/>
</dbReference>
<sequence length="164" mass="16960">MFNRVATPDIRGPEPVKTLTPQQQPIPQMKTPAPPLFGSPLQQSGSVIDAPTSVLGQDITIAGQQLVIKTKGSLLIAGHIQGDVHGEAVTVGETGSVVGTITARTITVQGEVSGALKGTSVNLNATSRVDGDIVKQTLSIDEGAQFDGSVRRAKDVGEVTPDLT</sequence>
<dbReference type="STRING" id="51670.SAMN04488557_0900"/>
<keyword evidence="4" id="KW-1185">Reference proteome</keyword>
<name>A0A1I7N098_9HYPH</name>
<dbReference type="PANTHER" id="PTHR35024">
    <property type="entry name" value="HYPOTHETICAL CYTOSOLIC PROTEIN"/>
    <property type="match status" value="1"/>
</dbReference>
<dbReference type="InterPro" id="IPR007607">
    <property type="entry name" value="BacA/B"/>
</dbReference>
<proteinExistence type="inferred from homology"/>
<feature type="region of interest" description="Disordered" evidence="2">
    <location>
        <begin position="1"/>
        <end position="26"/>
    </location>
</feature>
<evidence type="ECO:0000256" key="1">
    <source>
        <dbReference type="ARBA" id="ARBA00044755"/>
    </source>
</evidence>
<evidence type="ECO:0000256" key="2">
    <source>
        <dbReference type="SAM" id="MobiDB-lite"/>
    </source>
</evidence>
<organism evidence="3 4">
    <name type="scientific">Hyphomicrobium facile</name>
    <dbReference type="NCBI Taxonomy" id="51670"/>
    <lineage>
        <taxon>Bacteria</taxon>
        <taxon>Pseudomonadati</taxon>
        <taxon>Pseudomonadota</taxon>
        <taxon>Alphaproteobacteria</taxon>
        <taxon>Hyphomicrobiales</taxon>
        <taxon>Hyphomicrobiaceae</taxon>
        <taxon>Hyphomicrobium</taxon>
    </lineage>
</organism>
<dbReference type="RefSeq" id="WP_092864715.1">
    <property type="nucleotide sequence ID" value="NZ_FPCH01000001.1"/>
</dbReference>
<gene>
    <name evidence="3" type="ORF">SAMN04488557_0900</name>
</gene>
<dbReference type="Proteomes" id="UP000199423">
    <property type="component" value="Unassembled WGS sequence"/>
</dbReference>